<dbReference type="RefSeq" id="WP_012925494.1">
    <property type="nucleotide sequence ID" value="NC_013730.1"/>
</dbReference>
<evidence type="ECO:0000313" key="2">
    <source>
        <dbReference type="Proteomes" id="UP000002028"/>
    </source>
</evidence>
<accession>D2QI54</accession>
<name>D2QI54_SPILD</name>
<dbReference type="Proteomes" id="UP000002028">
    <property type="component" value="Chromosome"/>
</dbReference>
<dbReference type="InterPro" id="IPR011006">
    <property type="entry name" value="CheY-like_superfamily"/>
</dbReference>
<dbReference type="KEGG" id="sli:Slin_0888"/>
<protein>
    <recommendedName>
        <fullName evidence="3">Response regulatory domain-containing protein</fullName>
    </recommendedName>
</protein>
<dbReference type="SUPFAM" id="SSF52172">
    <property type="entry name" value="CheY-like"/>
    <property type="match status" value="1"/>
</dbReference>
<evidence type="ECO:0008006" key="3">
    <source>
        <dbReference type="Google" id="ProtNLM"/>
    </source>
</evidence>
<dbReference type="EMBL" id="CP001769">
    <property type="protein sequence ID" value="ADB36942.1"/>
    <property type="molecule type" value="Genomic_DNA"/>
</dbReference>
<dbReference type="AlphaFoldDB" id="D2QI54"/>
<dbReference type="STRING" id="504472.Slin_0888"/>
<dbReference type="HOGENOM" id="CLU_1958193_0_0_10"/>
<dbReference type="eggNOG" id="COG4565">
    <property type="taxonomic scope" value="Bacteria"/>
</dbReference>
<gene>
    <name evidence="1" type="ordered locus">Slin_0888</name>
</gene>
<proteinExistence type="predicted"/>
<sequence>MELTTSQRITCGIIEKAAVHRTLLKSYIARMPELELIWETEFQETSYAQFENYIPDLIFISLYQLPVEIVPLLKPILVGHMGIIITSDYYLKDVGNIPFSFAAYLQKPFSFKEFTASVEQYKYLSKFR</sequence>
<organism evidence="1 2">
    <name type="scientific">Spirosoma linguale (strain ATCC 33905 / DSM 74 / LMG 10896 / Claus 1)</name>
    <dbReference type="NCBI Taxonomy" id="504472"/>
    <lineage>
        <taxon>Bacteria</taxon>
        <taxon>Pseudomonadati</taxon>
        <taxon>Bacteroidota</taxon>
        <taxon>Cytophagia</taxon>
        <taxon>Cytophagales</taxon>
        <taxon>Cytophagaceae</taxon>
        <taxon>Spirosoma</taxon>
    </lineage>
</organism>
<evidence type="ECO:0000313" key="1">
    <source>
        <dbReference type="EMBL" id="ADB36942.1"/>
    </source>
</evidence>
<reference evidence="1 2" key="1">
    <citation type="journal article" date="2010" name="Stand. Genomic Sci.">
        <title>Complete genome sequence of Spirosoma linguale type strain (1).</title>
        <authorList>
            <person name="Lail K."/>
            <person name="Sikorski J."/>
            <person name="Saunders E."/>
            <person name="Lapidus A."/>
            <person name="Glavina Del Rio T."/>
            <person name="Copeland A."/>
            <person name="Tice H."/>
            <person name="Cheng J.-F."/>
            <person name="Lucas S."/>
            <person name="Nolan M."/>
            <person name="Bruce D."/>
            <person name="Goodwin L."/>
            <person name="Pitluck S."/>
            <person name="Ivanova N."/>
            <person name="Mavromatis K."/>
            <person name="Ovchinnikova G."/>
            <person name="Pati A."/>
            <person name="Chen A."/>
            <person name="Palaniappan K."/>
            <person name="Land M."/>
            <person name="Hauser L."/>
            <person name="Chang Y.-J."/>
            <person name="Jeffries C.D."/>
            <person name="Chain P."/>
            <person name="Brettin T."/>
            <person name="Detter J.C."/>
            <person name="Schuetze A."/>
            <person name="Rohde M."/>
            <person name="Tindall B.J."/>
            <person name="Goeker M."/>
            <person name="Bristow J."/>
            <person name="Eisen J.A."/>
            <person name="Markowitz V."/>
            <person name="Hugenholtz P."/>
            <person name="Kyrpides N.C."/>
            <person name="Klenk H.-P."/>
            <person name="Chen F."/>
        </authorList>
    </citation>
    <scope>NUCLEOTIDE SEQUENCE [LARGE SCALE GENOMIC DNA]</scope>
    <source>
        <strain evidence="2">ATCC 33905 / DSM 74 / LMG 10896 / Claus 1</strain>
    </source>
</reference>
<keyword evidence="2" id="KW-1185">Reference proteome</keyword>